<dbReference type="EMBL" id="JBHSDU010000003">
    <property type="protein sequence ID" value="MFC4311059.1"/>
    <property type="molecule type" value="Genomic_DNA"/>
</dbReference>
<dbReference type="Pfam" id="PF04228">
    <property type="entry name" value="Zn_peptidase"/>
    <property type="match status" value="1"/>
</dbReference>
<keyword evidence="3 5" id="KW-1133">Transmembrane helix</keyword>
<evidence type="ECO:0000313" key="6">
    <source>
        <dbReference type="EMBL" id="MFC4311059.1"/>
    </source>
</evidence>
<dbReference type="RefSeq" id="WP_380599069.1">
    <property type="nucleotide sequence ID" value="NZ_JBHSDU010000003.1"/>
</dbReference>
<evidence type="ECO:0000256" key="5">
    <source>
        <dbReference type="SAM" id="Phobius"/>
    </source>
</evidence>
<keyword evidence="4 5" id="KW-0472">Membrane</keyword>
<gene>
    <name evidence="6" type="ORF">ACFPN2_18320</name>
</gene>
<name>A0ABV8STW0_9GAMM</name>
<comment type="caution">
    <text evidence="6">The sequence shown here is derived from an EMBL/GenBank/DDBJ whole genome shotgun (WGS) entry which is preliminary data.</text>
</comment>
<sequence>MRWQGRQGSSNVEDRRGVRFGRAGGIGIGTIVLALIAIYFGQDPSVVLQGVQPSAPTSEEGPYQETPEEGQLREFVSVVLADTEETWGDIFKQMGRTYEQPKLVLFSGAVQSACGFAEAAVGPFYCPGDHKVYIDLSFYQELQTRFGAPGDFAQAYVVAHEIGHHVQTLLGISEQNMAARQRASEAEANALSVRQELQADCFAGIWAHNADRSRQLLEQGDIEEGLNAAAAIGDDRLQKQARGYVAPESFTHGSSEQRVRWFKRGLETGQLQACDTFGTKQL</sequence>
<dbReference type="InterPro" id="IPR007343">
    <property type="entry name" value="Uncharacterised_pept_Zn_put"/>
</dbReference>
<protein>
    <submittedName>
        <fullName evidence="6">Neutral zinc metallopeptidase</fullName>
    </submittedName>
</protein>
<feature type="transmembrane region" description="Helical" evidence="5">
    <location>
        <begin position="20"/>
        <end position="40"/>
    </location>
</feature>
<evidence type="ECO:0000313" key="7">
    <source>
        <dbReference type="Proteomes" id="UP001595904"/>
    </source>
</evidence>
<organism evidence="6 7">
    <name type="scientific">Steroidobacter flavus</name>
    <dbReference type="NCBI Taxonomy" id="1842136"/>
    <lineage>
        <taxon>Bacteria</taxon>
        <taxon>Pseudomonadati</taxon>
        <taxon>Pseudomonadota</taxon>
        <taxon>Gammaproteobacteria</taxon>
        <taxon>Steroidobacterales</taxon>
        <taxon>Steroidobacteraceae</taxon>
        <taxon>Steroidobacter</taxon>
    </lineage>
</organism>
<evidence type="ECO:0000256" key="2">
    <source>
        <dbReference type="ARBA" id="ARBA00022692"/>
    </source>
</evidence>
<evidence type="ECO:0000256" key="3">
    <source>
        <dbReference type="ARBA" id="ARBA00022989"/>
    </source>
</evidence>
<accession>A0ABV8STW0</accession>
<dbReference type="PANTHER" id="PTHR30168:SF0">
    <property type="entry name" value="INNER MEMBRANE PROTEIN"/>
    <property type="match status" value="1"/>
</dbReference>
<reference evidence="7" key="1">
    <citation type="journal article" date="2019" name="Int. J. Syst. Evol. Microbiol.">
        <title>The Global Catalogue of Microorganisms (GCM) 10K type strain sequencing project: providing services to taxonomists for standard genome sequencing and annotation.</title>
        <authorList>
            <consortium name="The Broad Institute Genomics Platform"/>
            <consortium name="The Broad Institute Genome Sequencing Center for Infectious Disease"/>
            <person name="Wu L."/>
            <person name="Ma J."/>
        </authorList>
    </citation>
    <scope>NUCLEOTIDE SEQUENCE [LARGE SCALE GENOMIC DNA]</scope>
    <source>
        <strain evidence="7">CGMCC 1.10759</strain>
    </source>
</reference>
<dbReference type="PANTHER" id="PTHR30168">
    <property type="entry name" value="PUTATIVE MEMBRANE PROTEIN YPFJ"/>
    <property type="match status" value="1"/>
</dbReference>
<proteinExistence type="predicted"/>
<keyword evidence="2 5" id="KW-0812">Transmembrane</keyword>
<dbReference type="Proteomes" id="UP001595904">
    <property type="component" value="Unassembled WGS sequence"/>
</dbReference>
<evidence type="ECO:0000256" key="4">
    <source>
        <dbReference type="ARBA" id="ARBA00023136"/>
    </source>
</evidence>
<evidence type="ECO:0000256" key="1">
    <source>
        <dbReference type="ARBA" id="ARBA00004167"/>
    </source>
</evidence>
<comment type="subcellular location">
    <subcellularLocation>
        <location evidence="1">Membrane</location>
        <topology evidence="1">Single-pass membrane protein</topology>
    </subcellularLocation>
</comment>
<keyword evidence="7" id="KW-1185">Reference proteome</keyword>